<sequence>MEMLQLVPSHVTLMHSAAAFSSLVICWGTRSHPLERQLGSSTTHTSPRETPEVSAATGPGSINIVDNIVTDTLRSLILRRFRKPNNTYAENRKFFNKVTQKAQKGCLLVSLMFDEMNIKEQVDWDSKKVIGYCDLGQGILNNDGQLEILLNNALIDGLDGSIGANFVRKYITKLEKVGAECISLTSWFPNPSDPSKKVYGDFDAWHMIKLMRNLQAEKQCIRNGAGRVVTWKYLETLDSLQQQEGLHAGHKLVCFSSRRHLSSERLLSPLCTWKQDPLRAINKDPILTRIDQASHYPRGFKNSTGQPLIQGARKTPIFGLLLVLDCIKDVAEDLVWGPIPPLRYLPARKLSQDHFELFFGTARNRTGNNENPTALEFRSAYRKCLVANVRPSTRGNCQVDVTSILQVSLSGRHQQVHGRDEAASGEGTHETHPYQPLSQFAECVGDYVYRRAGT</sequence>
<keyword evidence="2" id="KW-1185">Reference proteome</keyword>
<reference evidence="1 2" key="1">
    <citation type="journal article" date="2020" name="Cell">
        <title>Large-Scale Comparative Analyses of Tick Genomes Elucidate Their Genetic Diversity and Vector Capacities.</title>
        <authorList>
            <consortium name="Tick Genome and Microbiome Consortium (TIGMIC)"/>
            <person name="Jia N."/>
            <person name="Wang J."/>
            <person name="Shi W."/>
            <person name="Du L."/>
            <person name="Sun Y."/>
            <person name="Zhan W."/>
            <person name="Jiang J.F."/>
            <person name="Wang Q."/>
            <person name="Zhang B."/>
            <person name="Ji P."/>
            <person name="Bell-Sakyi L."/>
            <person name="Cui X.M."/>
            <person name="Yuan T.T."/>
            <person name="Jiang B.G."/>
            <person name="Yang W.F."/>
            <person name="Lam T.T."/>
            <person name="Chang Q.C."/>
            <person name="Ding S.J."/>
            <person name="Wang X.J."/>
            <person name="Zhu J.G."/>
            <person name="Ruan X.D."/>
            <person name="Zhao L."/>
            <person name="Wei J.T."/>
            <person name="Ye R.Z."/>
            <person name="Que T.C."/>
            <person name="Du C.H."/>
            <person name="Zhou Y.H."/>
            <person name="Cheng J.X."/>
            <person name="Dai P.F."/>
            <person name="Guo W.B."/>
            <person name="Han X.H."/>
            <person name="Huang E.J."/>
            <person name="Li L.F."/>
            <person name="Wei W."/>
            <person name="Gao Y.C."/>
            <person name="Liu J.Z."/>
            <person name="Shao H.Z."/>
            <person name="Wang X."/>
            <person name="Wang C.C."/>
            <person name="Yang T.C."/>
            <person name="Huo Q.B."/>
            <person name="Li W."/>
            <person name="Chen H.Y."/>
            <person name="Chen S.E."/>
            <person name="Zhou L.G."/>
            <person name="Ni X.B."/>
            <person name="Tian J.H."/>
            <person name="Sheng Y."/>
            <person name="Liu T."/>
            <person name="Pan Y.S."/>
            <person name="Xia L.Y."/>
            <person name="Li J."/>
            <person name="Zhao F."/>
            <person name="Cao W.C."/>
        </authorList>
    </citation>
    <scope>NUCLEOTIDE SEQUENCE [LARGE SCALE GENOMIC DNA]</scope>
    <source>
        <strain evidence="1">Iper-2018</strain>
    </source>
</reference>
<protein>
    <submittedName>
        <fullName evidence="1">Uncharacterized protein</fullName>
    </submittedName>
</protein>
<proteinExistence type="predicted"/>
<evidence type="ECO:0000313" key="2">
    <source>
        <dbReference type="Proteomes" id="UP000805193"/>
    </source>
</evidence>
<gene>
    <name evidence="1" type="ORF">HPB47_004019</name>
</gene>
<organism evidence="1 2">
    <name type="scientific">Ixodes persulcatus</name>
    <name type="common">Taiga tick</name>
    <dbReference type="NCBI Taxonomy" id="34615"/>
    <lineage>
        <taxon>Eukaryota</taxon>
        <taxon>Metazoa</taxon>
        <taxon>Ecdysozoa</taxon>
        <taxon>Arthropoda</taxon>
        <taxon>Chelicerata</taxon>
        <taxon>Arachnida</taxon>
        <taxon>Acari</taxon>
        <taxon>Parasitiformes</taxon>
        <taxon>Ixodida</taxon>
        <taxon>Ixodoidea</taxon>
        <taxon>Ixodidae</taxon>
        <taxon>Ixodinae</taxon>
        <taxon>Ixodes</taxon>
    </lineage>
</organism>
<comment type="caution">
    <text evidence="1">The sequence shown here is derived from an EMBL/GenBank/DDBJ whole genome shotgun (WGS) entry which is preliminary data.</text>
</comment>
<accession>A0AC60PHT5</accession>
<dbReference type="EMBL" id="JABSTQ010010608">
    <property type="protein sequence ID" value="KAG0419562.1"/>
    <property type="molecule type" value="Genomic_DNA"/>
</dbReference>
<evidence type="ECO:0000313" key="1">
    <source>
        <dbReference type="EMBL" id="KAG0419562.1"/>
    </source>
</evidence>
<name>A0AC60PHT5_IXOPE</name>
<dbReference type="Proteomes" id="UP000805193">
    <property type="component" value="Unassembled WGS sequence"/>
</dbReference>